<evidence type="ECO:0000313" key="2">
    <source>
        <dbReference type="EMBL" id="JAH06892.1"/>
    </source>
</evidence>
<protein>
    <submittedName>
        <fullName evidence="2">Uncharacterized protein</fullName>
    </submittedName>
</protein>
<reference evidence="2" key="2">
    <citation type="journal article" date="2015" name="Fish Shellfish Immunol.">
        <title>Early steps in the European eel (Anguilla anguilla)-Vibrio vulnificus interaction in the gills: Role of the RtxA13 toxin.</title>
        <authorList>
            <person name="Callol A."/>
            <person name="Pajuelo D."/>
            <person name="Ebbesson L."/>
            <person name="Teles M."/>
            <person name="MacKenzie S."/>
            <person name="Amaro C."/>
        </authorList>
    </citation>
    <scope>NUCLEOTIDE SEQUENCE</scope>
</reference>
<reference evidence="2" key="1">
    <citation type="submission" date="2014-11" db="EMBL/GenBank/DDBJ databases">
        <authorList>
            <person name="Amaro Gonzalez C."/>
        </authorList>
    </citation>
    <scope>NUCLEOTIDE SEQUENCE</scope>
</reference>
<sequence>MCLKQLGHMHNTCTITFVCKLKEHFGIHNFFLSVFVYGCSCMLIT</sequence>
<keyword evidence="1" id="KW-0472">Membrane</keyword>
<evidence type="ECO:0000256" key="1">
    <source>
        <dbReference type="SAM" id="Phobius"/>
    </source>
</evidence>
<keyword evidence="1" id="KW-0812">Transmembrane</keyword>
<dbReference type="EMBL" id="GBXM01101685">
    <property type="protein sequence ID" value="JAH06892.1"/>
    <property type="molecule type" value="Transcribed_RNA"/>
</dbReference>
<accession>A0A0E9PRJ0</accession>
<dbReference type="AlphaFoldDB" id="A0A0E9PRJ0"/>
<feature type="transmembrane region" description="Helical" evidence="1">
    <location>
        <begin position="25"/>
        <end position="44"/>
    </location>
</feature>
<keyword evidence="1" id="KW-1133">Transmembrane helix</keyword>
<name>A0A0E9PRJ0_ANGAN</name>
<organism evidence="2">
    <name type="scientific">Anguilla anguilla</name>
    <name type="common">European freshwater eel</name>
    <name type="synonym">Muraena anguilla</name>
    <dbReference type="NCBI Taxonomy" id="7936"/>
    <lineage>
        <taxon>Eukaryota</taxon>
        <taxon>Metazoa</taxon>
        <taxon>Chordata</taxon>
        <taxon>Craniata</taxon>
        <taxon>Vertebrata</taxon>
        <taxon>Euteleostomi</taxon>
        <taxon>Actinopterygii</taxon>
        <taxon>Neopterygii</taxon>
        <taxon>Teleostei</taxon>
        <taxon>Anguilliformes</taxon>
        <taxon>Anguillidae</taxon>
        <taxon>Anguilla</taxon>
    </lineage>
</organism>
<proteinExistence type="predicted"/>